<reference evidence="13 14" key="1">
    <citation type="submission" date="2019-02" db="EMBL/GenBank/DDBJ databases">
        <title>Deep-cultivation of Planctomycetes and their phenomic and genomic characterization uncovers novel biology.</title>
        <authorList>
            <person name="Wiegand S."/>
            <person name="Jogler M."/>
            <person name="Boedeker C."/>
            <person name="Pinto D."/>
            <person name="Vollmers J."/>
            <person name="Rivas-Marin E."/>
            <person name="Kohn T."/>
            <person name="Peeters S.H."/>
            <person name="Heuer A."/>
            <person name="Rast P."/>
            <person name="Oberbeckmann S."/>
            <person name="Bunk B."/>
            <person name="Jeske O."/>
            <person name="Meyerdierks A."/>
            <person name="Storesund J.E."/>
            <person name="Kallscheuer N."/>
            <person name="Luecker S."/>
            <person name="Lage O.M."/>
            <person name="Pohl T."/>
            <person name="Merkel B.J."/>
            <person name="Hornburger P."/>
            <person name="Mueller R.-W."/>
            <person name="Bruemmer F."/>
            <person name="Labrenz M."/>
            <person name="Spormann A.M."/>
            <person name="Op Den Camp H."/>
            <person name="Overmann J."/>
            <person name="Amann R."/>
            <person name="Jetten M.S.M."/>
            <person name="Mascher T."/>
            <person name="Medema M.H."/>
            <person name="Devos D.P."/>
            <person name="Kaster A.-K."/>
            <person name="Ovreas L."/>
            <person name="Rohde M."/>
            <person name="Galperin M.Y."/>
            <person name="Jogler C."/>
        </authorList>
    </citation>
    <scope>NUCLEOTIDE SEQUENCE [LARGE SCALE GENOMIC DNA]</scope>
    <source>
        <strain evidence="13 14">Pla52o</strain>
    </source>
</reference>
<dbReference type="UniPathway" id="UPA00253">
    <property type="reaction ID" value="UER00457"/>
</dbReference>
<evidence type="ECO:0000256" key="4">
    <source>
        <dbReference type="ARBA" id="ARBA00022553"/>
    </source>
</evidence>
<evidence type="ECO:0000256" key="9">
    <source>
        <dbReference type="RuleBase" id="RU365100"/>
    </source>
</evidence>
<dbReference type="InterPro" id="IPR040727">
    <property type="entry name" value="NAPRTase_N"/>
</dbReference>
<comment type="catalytic activity">
    <reaction evidence="8 9">
        <text>5-phospho-alpha-D-ribose 1-diphosphate + nicotinate + ATP + H2O = nicotinate beta-D-ribonucleotide + ADP + phosphate + diphosphate</text>
        <dbReference type="Rhea" id="RHEA:36163"/>
        <dbReference type="ChEBI" id="CHEBI:15377"/>
        <dbReference type="ChEBI" id="CHEBI:30616"/>
        <dbReference type="ChEBI" id="CHEBI:32544"/>
        <dbReference type="ChEBI" id="CHEBI:33019"/>
        <dbReference type="ChEBI" id="CHEBI:43474"/>
        <dbReference type="ChEBI" id="CHEBI:57502"/>
        <dbReference type="ChEBI" id="CHEBI:58017"/>
        <dbReference type="ChEBI" id="CHEBI:456216"/>
        <dbReference type="EC" id="6.3.4.21"/>
    </reaction>
</comment>
<dbReference type="NCBIfam" id="TIGR01513">
    <property type="entry name" value="NAPRTase_put"/>
    <property type="match status" value="1"/>
</dbReference>
<evidence type="ECO:0000256" key="1">
    <source>
        <dbReference type="ARBA" id="ARBA00004952"/>
    </source>
</evidence>
<dbReference type="InterPro" id="IPR013785">
    <property type="entry name" value="Aldolase_TIM"/>
</dbReference>
<evidence type="ECO:0000313" key="13">
    <source>
        <dbReference type="EMBL" id="TWU22536.1"/>
    </source>
</evidence>
<dbReference type="AlphaFoldDB" id="A0A5C6CH28"/>
<dbReference type="GO" id="GO:0034355">
    <property type="term" value="P:NAD+ biosynthetic process via the salvage pathway"/>
    <property type="evidence" value="ECO:0007669"/>
    <property type="project" value="UniProtKB-ARBA"/>
</dbReference>
<comment type="PTM">
    <text evidence="9">Transiently phosphorylated on a His residue during the reaction cycle. Phosphorylation strongly increases the affinity for substrates and increases the rate of nicotinate D-ribonucleotide production. Dephosphorylation regenerates the low-affinity form of the enzyme, leading to product release.</text>
</comment>
<dbReference type="Proteomes" id="UP000316304">
    <property type="component" value="Unassembled WGS sequence"/>
</dbReference>
<keyword evidence="4" id="KW-0597">Phosphoprotein</keyword>
<comment type="similarity">
    <text evidence="2 9">Belongs to the NAPRTase family.</text>
</comment>
<organism evidence="13 14">
    <name type="scientific">Novipirellula galeiformis</name>
    <dbReference type="NCBI Taxonomy" id="2528004"/>
    <lineage>
        <taxon>Bacteria</taxon>
        <taxon>Pseudomonadati</taxon>
        <taxon>Planctomycetota</taxon>
        <taxon>Planctomycetia</taxon>
        <taxon>Pirellulales</taxon>
        <taxon>Pirellulaceae</taxon>
        <taxon>Novipirellula</taxon>
    </lineage>
</organism>
<dbReference type="GO" id="GO:0005829">
    <property type="term" value="C:cytosol"/>
    <property type="evidence" value="ECO:0007669"/>
    <property type="project" value="TreeGrafter"/>
</dbReference>
<dbReference type="OrthoDB" id="9770610at2"/>
<dbReference type="PANTHER" id="PTHR11098">
    <property type="entry name" value="NICOTINATE PHOSPHORIBOSYLTRANSFERASE"/>
    <property type="match status" value="1"/>
</dbReference>
<evidence type="ECO:0000256" key="5">
    <source>
        <dbReference type="ARBA" id="ARBA00022598"/>
    </source>
</evidence>
<dbReference type="NCBIfam" id="NF006695">
    <property type="entry name" value="PRK09243.1-2"/>
    <property type="match status" value="1"/>
</dbReference>
<comment type="pathway">
    <text evidence="1 9">Cofactor biosynthesis; NAD(+) biosynthesis; nicotinate D-ribonucleotide from nicotinate: step 1/1.</text>
</comment>
<feature type="domain" description="Nicotinate phosphoribosyltransferase N-terminal" evidence="11">
    <location>
        <begin position="13"/>
        <end position="143"/>
    </location>
</feature>
<dbReference type="InterPro" id="IPR036068">
    <property type="entry name" value="Nicotinate_pribotase-like_C"/>
</dbReference>
<dbReference type="CDD" id="cd01570">
    <property type="entry name" value="NAPRTase_A"/>
    <property type="match status" value="1"/>
</dbReference>
<feature type="domain" description="Nicotinate phosphoribosyltransferase C-terminal" evidence="12">
    <location>
        <begin position="373"/>
        <end position="480"/>
    </location>
</feature>
<dbReference type="EC" id="6.3.4.21" evidence="3 9"/>
<keyword evidence="7 9" id="KW-0808">Transferase</keyword>
<feature type="domain" description="Nicotinate/nicotinamide phosphoribosyltransferase" evidence="10">
    <location>
        <begin position="166"/>
        <end position="342"/>
    </location>
</feature>
<evidence type="ECO:0000256" key="6">
    <source>
        <dbReference type="ARBA" id="ARBA00022642"/>
    </source>
</evidence>
<evidence type="ECO:0000256" key="8">
    <source>
        <dbReference type="ARBA" id="ARBA00048668"/>
    </source>
</evidence>
<gene>
    <name evidence="13" type="primary">pncB2</name>
    <name evidence="13" type="ORF">Pla52o_35950</name>
</gene>
<keyword evidence="13" id="KW-0328">Glycosyltransferase</keyword>
<dbReference type="Gene3D" id="3.20.140.10">
    <property type="entry name" value="nicotinate phosphoribosyltransferase"/>
    <property type="match status" value="1"/>
</dbReference>
<proteinExistence type="inferred from homology"/>
<dbReference type="SUPFAM" id="SSF51690">
    <property type="entry name" value="Nicotinate/Quinolinate PRTase C-terminal domain-like"/>
    <property type="match status" value="1"/>
</dbReference>
<dbReference type="InterPro" id="IPR041619">
    <property type="entry name" value="NAPRTase_C"/>
</dbReference>
<comment type="function">
    <text evidence="9">Catalyzes the first step in the biosynthesis of NAD from nicotinic acid, the ATP-dependent synthesis of beta-nicotinate D-ribonucleotide from nicotinate and 5-phospho-D-ribose 1-phosphate.</text>
</comment>
<keyword evidence="14" id="KW-1185">Reference proteome</keyword>
<dbReference type="Pfam" id="PF17956">
    <property type="entry name" value="NAPRTase_C"/>
    <property type="match status" value="1"/>
</dbReference>
<evidence type="ECO:0000256" key="2">
    <source>
        <dbReference type="ARBA" id="ARBA00010897"/>
    </source>
</evidence>
<keyword evidence="5 9" id="KW-0436">Ligase</keyword>
<dbReference type="NCBIfam" id="NF009131">
    <property type="entry name" value="PRK12484.1"/>
    <property type="match status" value="1"/>
</dbReference>
<evidence type="ECO:0000259" key="10">
    <source>
        <dbReference type="Pfam" id="PF04095"/>
    </source>
</evidence>
<evidence type="ECO:0000259" key="12">
    <source>
        <dbReference type="Pfam" id="PF17956"/>
    </source>
</evidence>
<dbReference type="Gene3D" id="3.20.20.70">
    <property type="entry name" value="Aldolase class I"/>
    <property type="match status" value="1"/>
</dbReference>
<dbReference type="PIRSF" id="PIRSF000484">
    <property type="entry name" value="NAPRT"/>
    <property type="match status" value="1"/>
</dbReference>
<name>A0A5C6CH28_9BACT</name>
<dbReference type="GO" id="GO:0004516">
    <property type="term" value="F:nicotinate phosphoribosyltransferase activity"/>
    <property type="evidence" value="ECO:0007669"/>
    <property type="project" value="UniProtKB-UniRule"/>
</dbReference>
<dbReference type="PANTHER" id="PTHR11098:SF1">
    <property type="entry name" value="NICOTINATE PHOSPHORIBOSYLTRANSFERASE"/>
    <property type="match status" value="1"/>
</dbReference>
<dbReference type="GO" id="GO:0047280">
    <property type="term" value="F:nicotinamide phosphoribosyltransferase activity"/>
    <property type="evidence" value="ECO:0007669"/>
    <property type="project" value="UniProtKB-ARBA"/>
</dbReference>
<dbReference type="FunFam" id="3.20.20.70:FF:000076">
    <property type="entry name" value="Nicotinate phosphoribosyltransferase"/>
    <property type="match status" value="1"/>
</dbReference>
<evidence type="ECO:0000256" key="3">
    <source>
        <dbReference type="ARBA" id="ARBA00013236"/>
    </source>
</evidence>
<protein>
    <recommendedName>
        <fullName evidence="3 9">Nicotinate phosphoribosyltransferase</fullName>
        <ecNumber evidence="3 9">6.3.4.21</ecNumber>
    </recommendedName>
</protein>
<evidence type="ECO:0000256" key="7">
    <source>
        <dbReference type="ARBA" id="ARBA00022679"/>
    </source>
</evidence>
<keyword evidence="6 9" id="KW-0662">Pyridine nucleotide biosynthesis</keyword>
<sequence length="495" mass="54692">MSGYLGGHVSVALITDLYQLTMAYGYWKTKRHEQPSVFHLSFRTNPFRGGYAITAGLAPVLEALEGFRFSADDIEYLRTLRGNDHQPLFESEFLAYLTDLALSCDIDAIPEGTVVFPHEPLLRVEGPLLQCQILETFLLNGINFPTLIATGASRVCHAAEGDTVLEFGLRRAQGIDGAMTASRAAYIGGCDATSNVLAGKRYDIPIKGTHAHSWVMAFEDERESFQAYANAMPNNCIFLVDTYDSLNGVRNAISVAIELRNQGHEMIGIRLDSGDILSLSKQARVMLDEAGFSEAKIVASNDLDEHEIERLKRAGAEVDIWGVGTRLVTAYAQPALDGIYKLSAIGDSTGRWLDRLKLSEQPVKVSNPGIQQVRRFTSQGQAKADVIYDNRDVMGDTPRMMPFLCDPTASLRTVQCDGNWEYEDLLIPVLRQGRRVGTSPSLHQIRDRAATQLQMFSPDIRRLVDPLVYPTGLDPKLFAVKKKLVEAAPLQKTPG</sequence>
<dbReference type="EMBL" id="SJPT01000005">
    <property type="protein sequence ID" value="TWU22536.1"/>
    <property type="molecule type" value="Genomic_DNA"/>
</dbReference>
<evidence type="ECO:0000259" key="11">
    <source>
        <dbReference type="Pfam" id="PF17767"/>
    </source>
</evidence>
<dbReference type="Pfam" id="PF17767">
    <property type="entry name" value="NAPRTase_N"/>
    <property type="match status" value="1"/>
</dbReference>
<dbReference type="SUPFAM" id="SSF54675">
    <property type="entry name" value="Nicotinate/Quinolinate PRTase N-terminal domain-like"/>
    <property type="match status" value="1"/>
</dbReference>
<dbReference type="InterPro" id="IPR041525">
    <property type="entry name" value="N/Namide_PRibTrfase"/>
</dbReference>
<dbReference type="RefSeq" id="WP_146595692.1">
    <property type="nucleotide sequence ID" value="NZ_SJPT01000005.1"/>
</dbReference>
<evidence type="ECO:0000313" key="14">
    <source>
        <dbReference type="Proteomes" id="UP000316304"/>
    </source>
</evidence>
<comment type="caution">
    <text evidence="13">The sequence shown here is derived from an EMBL/GenBank/DDBJ whole genome shotgun (WGS) entry which is preliminary data.</text>
</comment>
<dbReference type="InterPro" id="IPR006405">
    <property type="entry name" value="Nic_PRibTrfase_pncB"/>
</dbReference>
<accession>A0A5C6CH28</accession>
<dbReference type="InterPro" id="IPR007229">
    <property type="entry name" value="Nic_PRibTrfase-Fam"/>
</dbReference>
<dbReference type="Pfam" id="PF04095">
    <property type="entry name" value="NAPRTase"/>
    <property type="match status" value="1"/>
</dbReference>